<proteinExistence type="predicted"/>
<dbReference type="AlphaFoldDB" id="W7FT15"/>
<accession>W7FT15</accession>
<name>W7FT15_PLAFA</name>
<protein>
    <submittedName>
        <fullName evidence="1">Uncharacterized protein</fullName>
    </submittedName>
</protein>
<dbReference type="Proteomes" id="UP000030666">
    <property type="component" value="Unassembled WGS sequence"/>
</dbReference>
<reference evidence="1" key="1">
    <citation type="submission" date="2013-02" db="EMBL/GenBank/DDBJ databases">
        <title>The Genome Sequence of Plasmodium falciparum Santa Lucia.</title>
        <authorList>
            <consortium name="The Broad Institute Genome Sequencing Platform"/>
            <consortium name="The Broad Institute Genome Sequencing Center for Infectious Disease"/>
            <person name="Neafsey D."/>
            <person name="Cheeseman I."/>
            <person name="Volkman S."/>
            <person name="Adams J."/>
            <person name="Walker B."/>
            <person name="Young S.K."/>
            <person name="Zeng Q."/>
            <person name="Gargeya S."/>
            <person name="Fitzgerald M."/>
            <person name="Haas B."/>
            <person name="Abouelleil A."/>
            <person name="Alvarado L."/>
            <person name="Arachchi H.M."/>
            <person name="Berlin A.M."/>
            <person name="Chapman S.B."/>
            <person name="Dewar J."/>
            <person name="Goldberg J."/>
            <person name="Griggs A."/>
            <person name="Gujja S."/>
            <person name="Hansen M."/>
            <person name="Howarth C."/>
            <person name="Imamovic A."/>
            <person name="Larimer J."/>
            <person name="McCowan C."/>
            <person name="Murphy C."/>
            <person name="Neiman D."/>
            <person name="Pearson M."/>
            <person name="Priest M."/>
            <person name="Roberts A."/>
            <person name="Saif S."/>
            <person name="Shea T."/>
            <person name="Sisk P."/>
            <person name="Sykes S."/>
            <person name="Wortman J."/>
            <person name="Nusbaum C."/>
            <person name="Birren B."/>
        </authorList>
    </citation>
    <scope>NUCLEOTIDE SEQUENCE [LARGE SCALE GENOMIC DNA]</scope>
    <source>
        <strain evidence="1">Santa Lucia</strain>
    </source>
</reference>
<evidence type="ECO:0000313" key="1">
    <source>
        <dbReference type="EMBL" id="EUT88777.1"/>
    </source>
</evidence>
<gene>
    <name evidence="1" type="ORF">PFAG_01622</name>
</gene>
<organism evidence="1">
    <name type="scientific">Plasmodium falciparum Santa Lucia</name>
    <dbReference type="NCBI Taxonomy" id="478859"/>
    <lineage>
        <taxon>Eukaryota</taxon>
        <taxon>Sar</taxon>
        <taxon>Alveolata</taxon>
        <taxon>Apicomplexa</taxon>
        <taxon>Aconoidasida</taxon>
        <taxon>Haemosporida</taxon>
        <taxon>Plasmodiidae</taxon>
        <taxon>Plasmodium</taxon>
        <taxon>Plasmodium (Laverania)</taxon>
    </lineage>
</organism>
<sequence>MQKKKKKKKNSFFNFTLTKVTKSNNLGSLTTSPYKIKK</sequence>
<dbReference type="EMBL" id="KE123486">
    <property type="protein sequence ID" value="EUT88777.1"/>
    <property type="molecule type" value="Genomic_DNA"/>
</dbReference>